<dbReference type="Proteomes" id="UP000593772">
    <property type="component" value="Segment"/>
</dbReference>
<protein>
    <submittedName>
        <fullName evidence="1">Uncharacterized protein</fullName>
    </submittedName>
</protein>
<organism evidence="1 2">
    <name type="scientific">uncultured phage cr110_1</name>
    <dbReference type="NCBI Taxonomy" id="2772070"/>
    <lineage>
        <taxon>Viruses</taxon>
        <taxon>Duplodnaviria</taxon>
        <taxon>Heunggongvirae</taxon>
        <taxon>Uroviricota</taxon>
        <taxon>Caudoviricetes</taxon>
        <taxon>Crassvirales</taxon>
        <taxon>Intestiviridae</taxon>
        <taxon>Crudevirinae</taxon>
        <taxon>Delmidovirus</taxon>
        <taxon>Delmidovirus intestinihominis</taxon>
    </lineage>
</organism>
<evidence type="ECO:0000313" key="2">
    <source>
        <dbReference type="Proteomes" id="UP000593772"/>
    </source>
</evidence>
<dbReference type="EMBL" id="MT774386">
    <property type="protein sequence ID" value="QOR59076.1"/>
    <property type="molecule type" value="Genomic_DNA"/>
</dbReference>
<evidence type="ECO:0000313" key="1">
    <source>
        <dbReference type="EMBL" id="QOR59076.1"/>
    </source>
</evidence>
<dbReference type="KEGG" id="vg:65129569"/>
<proteinExistence type="predicted"/>
<name>A0A7M1RXS6_9CAUD</name>
<accession>A0A7M1RXS6</accession>
<dbReference type="GeneID" id="65129569"/>
<dbReference type="RefSeq" id="YP_010111234.1">
    <property type="nucleotide sequence ID" value="NC_055879.1"/>
</dbReference>
<sequence length="866" mass="96516">MPFGSFKSIDYNYVPKHNLEVIGQTYDYLQQRHDAAVAQESALKKQIGELELNAQEDEFKQMLVNSIESKIQDAVVGDFKGYALDEIIAEAGNLASDPRVIGRLRAQQQYKTYQDNLNARTDLSEDYKNYYRQVNTYHYEDKLDAAGNVIGGAEWKPKKQEVSEVPTSVIYNEALKIAQADAGGGESYSFLDANGKPTSDYTKSATGEMFMKSGNKWERLSEDKLQHALDAAIEGTPGAKASLQQDYDIAIWKDKTQSKNADVRDNNGNLMNYDEFINRRFNNFKKAAAYNRSYSTSEFGEALASAKKIAAASGGVANDNNFANVIVDGAPLVAKNESAIEARANIQNSKSTIADIFSRNGVQGDINSMDTAALRQQVNSLPNSPEKLEALNAIKTIEDNTEFMNKILGVNAGTEAGNAFETYTALSSGTDIPDNQFRSGVNQYMDAIFDENTYAVRQYLNDDEYTTLVKNLGGDNALKSLGIRIGRENGMQYVELPRQAKNNTFNFSKAVRDARNQNTNLFKEMIQMPGRALRGLGFIDYDKTKTVPNAVKIGKNGEKILDVTPTELSAQGTDYGSNTSLGGIMNNFANFGDDLNRNAEAIIQQDVIMPTEIIANVSPTHAQAEYNLKHGIGKPEDNKRIMDVEEERFKQALGNIDFTQTPNTYIYDDETSTYREMDTEEEMKYTNIIANAKENLTVNGITYYADGSIRSAVTIKDPKNPEKAPKRIQFGLNPVMSKDWLNDTNTKAGIRLSKLRSYKYDYNIGNSPYTSNIGKYQIDSDLNLINKTNNRVIRQLTPIEAQDLIEKDIRLDEAANAYVTGQVTDIKYLAAIINSVAESYSKYLYNTTDYKQNIANAIGNNLTEYK</sequence>
<reference evidence="1 2" key="1">
    <citation type="submission" date="2020-07" db="EMBL/GenBank/DDBJ databases">
        <title>Taxonomic proposal: Crassvirales, a new order of highly abundant and diverse bacterial viruses.</title>
        <authorList>
            <person name="Shkoporov A.N."/>
            <person name="Stockdale S.R."/>
            <person name="Guerin E."/>
            <person name="Ross R.P."/>
            <person name="Hill C."/>
        </authorList>
    </citation>
    <scope>NUCLEOTIDE SEQUENCE [LARGE SCALE GENOMIC DNA]</scope>
</reference>
<keyword evidence="2" id="KW-1185">Reference proteome</keyword>